<feature type="domain" description="Transglutaminase-like" evidence="2">
    <location>
        <begin position="411"/>
        <end position="483"/>
    </location>
</feature>
<keyword evidence="1" id="KW-0812">Transmembrane</keyword>
<dbReference type="Proteomes" id="UP000008957">
    <property type="component" value="Chromosome"/>
</dbReference>
<evidence type="ECO:0000256" key="1">
    <source>
        <dbReference type="SAM" id="Phobius"/>
    </source>
</evidence>
<evidence type="ECO:0000313" key="4">
    <source>
        <dbReference type="Proteomes" id="UP000008957"/>
    </source>
</evidence>
<evidence type="ECO:0000259" key="2">
    <source>
        <dbReference type="SMART" id="SM00460"/>
    </source>
</evidence>
<accession>A0AB94IZ70</accession>
<dbReference type="Gene3D" id="3.10.620.30">
    <property type="match status" value="1"/>
</dbReference>
<feature type="transmembrane region" description="Helical" evidence="1">
    <location>
        <begin position="40"/>
        <end position="59"/>
    </location>
</feature>
<feature type="transmembrane region" description="Helical" evidence="1">
    <location>
        <begin position="559"/>
        <end position="580"/>
    </location>
</feature>
<gene>
    <name evidence="3" type="ORF">SY1_24230</name>
</gene>
<feature type="transmembrane region" description="Helical" evidence="1">
    <location>
        <begin position="66"/>
        <end position="82"/>
    </location>
</feature>
<name>A0AB94IZ70_9BACT</name>
<proteinExistence type="predicted"/>
<reference evidence="4" key="1">
    <citation type="submission" date="2010-03" db="EMBL/GenBank/DDBJ databases">
        <title>The genome sequence of Synergistetes sp. SGP1.</title>
        <authorList>
            <consortium name="metaHIT consortium -- http://www.metahit.eu/"/>
            <person name="Pajon A."/>
            <person name="Turner K."/>
            <person name="Parkhill J."/>
            <person name="Wade W."/>
            <person name="Vartoukian S."/>
        </authorList>
    </citation>
    <scope>NUCLEOTIDE SEQUENCE [LARGE SCALE GENOMIC DNA]</scope>
    <source>
        <strain evidence="4">SGP1</strain>
    </source>
</reference>
<dbReference type="InterPro" id="IPR052901">
    <property type="entry name" value="Bact_TGase-like"/>
</dbReference>
<protein>
    <submittedName>
        <fullName evidence="3">Transglutaminase-like enzymes, putative cysteine proteases</fullName>
    </submittedName>
</protein>
<dbReference type="PANTHER" id="PTHR42736:SF1">
    <property type="entry name" value="PROTEIN-GLUTAMINE GAMMA-GLUTAMYLTRANSFERASE"/>
    <property type="match status" value="1"/>
</dbReference>
<keyword evidence="1" id="KW-1133">Transmembrane helix</keyword>
<feature type="transmembrane region" description="Helical" evidence="1">
    <location>
        <begin position="17"/>
        <end position="34"/>
    </location>
</feature>
<keyword evidence="1" id="KW-0472">Membrane</keyword>
<keyword evidence="4" id="KW-1185">Reference proteome</keyword>
<organism evidence="3 4">
    <name type="scientific">Fretibacterium fastidiosum</name>
    <dbReference type="NCBI Taxonomy" id="651822"/>
    <lineage>
        <taxon>Bacteria</taxon>
        <taxon>Thermotogati</taxon>
        <taxon>Synergistota</taxon>
        <taxon>Synergistia</taxon>
        <taxon>Synergistales</taxon>
        <taxon>Aminobacteriaceae</taxon>
        <taxon>Fretibacterium</taxon>
    </lineage>
</organism>
<feature type="transmembrane region" description="Helical" evidence="1">
    <location>
        <begin position="137"/>
        <end position="157"/>
    </location>
</feature>
<sequence length="661" mass="72252">MTSPAAVGVPRTRPIRFYLDLLLPVCGLMCFAMARDGVSAAAGWAFLLGLATVGAASFLDLPRPPGFVIFTATLLLLIPILGQISLRYAAEPLLEATLLLFLLRVYEKRGPREYVQVVIILLAAVVIYAVLSIERVFMTVCVGMGLAGSMILMLSAWMRREPDARLGWSDVKGLFVRALGMFLVMLPLCLLLFFAAPRFRSPFRIAQGGLGATTGFSDQLTLGDVGQIQESGRLAFRAEVRDIAPRTPYWRGVVLSLFTGDTWTVNLAGRRGGWDVPTSGGGNLRYSIQLEPGGHRWLFTLDRPVALWGTEALDLGNGTYARRSFNGARYEAESALDPAGGGSLTPRDEALYLQLPEGYSPAVRRLAEEIAGGAEEDREKMEAVIARLSGGEYRWTLRSLAQGRNALEDFLLRLKRGNCEYFASAAGVMLRMLGVPARLVGGYRGGDYNRTGGFYSVRDLNAHVWVEAWDRSSRAWIRLDPTPTALEDEADAAVLVSGGGWGEFWDYLDYQWNRYFVAYGGSQQAQWVGALRSLLRNPRAALPSMGGFADGAGRGASRAAFALGAAVLALAGGWGVWRYAHRDERTALLRRFDRLMARRGFVRSPCVGLLEFAWALPEPLRANALDFALGLSAVFYGGRELDGPRREALLRALSALSSARG</sequence>
<dbReference type="RefSeq" id="WP_015557195.1">
    <property type="nucleotide sequence ID" value="NC_021038.1"/>
</dbReference>
<dbReference type="EMBL" id="FP929056">
    <property type="protein sequence ID" value="CBL29049.1"/>
    <property type="molecule type" value="Genomic_DNA"/>
</dbReference>
<evidence type="ECO:0000313" key="3">
    <source>
        <dbReference type="EMBL" id="CBL29049.1"/>
    </source>
</evidence>
<dbReference type="AlphaFoldDB" id="A0AB94IZ70"/>
<dbReference type="PANTHER" id="PTHR42736">
    <property type="entry name" value="PROTEIN-GLUTAMINE GAMMA-GLUTAMYLTRANSFERASE"/>
    <property type="match status" value="1"/>
</dbReference>
<dbReference type="InterPro" id="IPR021878">
    <property type="entry name" value="TgpA_N"/>
</dbReference>
<feature type="transmembrane region" description="Helical" evidence="1">
    <location>
        <begin position="178"/>
        <end position="196"/>
    </location>
</feature>
<dbReference type="Pfam" id="PF01841">
    <property type="entry name" value="Transglut_core"/>
    <property type="match status" value="1"/>
</dbReference>
<dbReference type="InterPro" id="IPR038765">
    <property type="entry name" value="Papain-like_cys_pep_sf"/>
</dbReference>
<dbReference type="KEGG" id="sbr:SY1_24230"/>
<dbReference type="SUPFAM" id="SSF54001">
    <property type="entry name" value="Cysteine proteinases"/>
    <property type="match status" value="1"/>
</dbReference>
<dbReference type="Pfam" id="PF11992">
    <property type="entry name" value="TgpA_N"/>
    <property type="match status" value="1"/>
</dbReference>
<dbReference type="InterPro" id="IPR002931">
    <property type="entry name" value="Transglutaminase-like"/>
</dbReference>
<feature type="transmembrane region" description="Helical" evidence="1">
    <location>
        <begin position="113"/>
        <end position="131"/>
    </location>
</feature>
<reference evidence="3 4" key="2">
    <citation type="submission" date="2010-03" db="EMBL/GenBank/DDBJ databases">
        <authorList>
            <person name="Pajon A."/>
        </authorList>
    </citation>
    <scope>NUCLEOTIDE SEQUENCE [LARGE SCALE GENOMIC DNA]</scope>
    <source>
        <strain evidence="3 4">SGP1</strain>
    </source>
</reference>
<dbReference type="SMART" id="SM00460">
    <property type="entry name" value="TGc"/>
    <property type="match status" value="1"/>
</dbReference>